<organism evidence="5 6">
    <name type="scientific">Roseovarius albus</name>
    <dbReference type="NCBI Taxonomy" id="1247867"/>
    <lineage>
        <taxon>Bacteria</taxon>
        <taxon>Pseudomonadati</taxon>
        <taxon>Pseudomonadota</taxon>
        <taxon>Alphaproteobacteria</taxon>
        <taxon>Rhodobacterales</taxon>
        <taxon>Roseobacteraceae</taxon>
        <taxon>Roseovarius</taxon>
    </lineage>
</organism>
<evidence type="ECO:0000256" key="2">
    <source>
        <dbReference type="ARBA" id="ARBA00023125"/>
    </source>
</evidence>
<protein>
    <submittedName>
        <fullName evidence="5">HTH-type transcriptional regulator CdhR</fullName>
    </submittedName>
</protein>
<evidence type="ECO:0000256" key="3">
    <source>
        <dbReference type="ARBA" id="ARBA00023163"/>
    </source>
</evidence>
<dbReference type="GO" id="GO:0003700">
    <property type="term" value="F:DNA-binding transcription factor activity"/>
    <property type="evidence" value="ECO:0007669"/>
    <property type="project" value="InterPro"/>
</dbReference>
<dbReference type="PROSITE" id="PS00041">
    <property type="entry name" value="HTH_ARAC_FAMILY_1"/>
    <property type="match status" value="1"/>
</dbReference>
<dbReference type="InterPro" id="IPR018060">
    <property type="entry name" value="HTH_AraC"/>
</dbReference>
<dbReference type="InterPro" id="IPR009057">
    <property type="entry name" value="Homeodomain-like_sf"/>
</dbReference>
<keyword evidence="1" id="KW-0805">Transcription regulation</keyword>
<dbReference type="OrthoDB" id="9793400at2"/>
<evidence type="ECO:0000256" key="1">
    <source>
        <dbReference type="ARBA" id="ARBA00023015"/>
    </source>
</evidence>
<dbReference type="Gene3D" id="3.40.50.880">
    <property type="match status" value="1"/>
</dbReference>
<dbReference type="InterPro" id="IPR018062">
    <property type="entry name" value="HTH_AraC-typ_CS"/>
</dbReference>
<name>A0A1X6ZFX7_9RHOB</name>
<keyword evidence="6" id="KW-1185">Reference proteome</keyword>
<dbReference type="InterPro" id="IPR029062">
    <property type="entry name" value="Class_I_gatase-like"/>
</dbReference>
<dbReference type="Gene3D" id="1.10.10.60">
    <property type="entry name" value="Homeodomain-like"/>
    <property type="match status" value="1"/>
</dbReference>
<keyword evidence="3" id="KW-0804">Transcription</keyword>
<accession>A0A1X6ZFX7</accession>
<proteinExistence type="predicted"/>
<reference evidence="5 6" key="1">
    <citation type="submission" date="2017-03" db="EMBL/GenBank/DDBJ databases">
        <authorList>
            <person name="Afonso C.L."/>
            <person name="Miller P.J."/>
            <person name="Scott M.A."/>
            <person name="Spackman E."/>
            <person name="Goraichik I."/>
            <person name="Dimitrov K.M."/>
            <person name="Suarez D.L."/>
            <person name="Swayne D.E."/>
        </authorList>
    </citation>
    <scope>NUCLEOTIDE SEQUENCE [LARGE SCALE GENOMIC DNA]</scope>
    <source>
        <strain evidence="5 6">CECT 7450</strain>
    </source>
</reference>
<dbReference type="InterPro" id="IPR020449">
    <property type="entry name" value="Tscrpt_reg_AraC-type_HTH"/>
</dbReference>
<dbReference type="PROSITE" id="PS01124">
    <property type="entry name" value="HTH_ARAC_FAMILY_2"/>
    <property type="match status" value="1"/>
</dbReference>
<dbReference type="SUPFAM" id="SSF52317">
    <property type="entry name" value="Class I glutamine amidotransferase-like"/>
    <property type="match status" value="1"/>
</dbReference>
<dbReference type="Pfam" id="PF12833">
    <property type="entry name" value="HTH_18"/>
    <property type="match status" value="1"/>
</dbReference>
<dbReference type="InterPro" id="IPR002818">
    <property type="entry name" value="DJ-1/PfpI"/>
</dbReference>
<gene>
    <name evidence="5" type="primary">cdhR_6</name>
    <name evidence="5" type="ORF">ROA7450_02513</name>
</gene>
<dbReference type="InterPro" id="IPR052158">
    <property type="entry name" value="INH-QAR"/>
</dbReference>
<dbReference type="SMART" id="SM00342">
    <property type="entry name" value="HTH_ARAC"/>
    <property type="match status" value="1"/>
</dbReference>
<dbReference type="PANTHER" id="PTHR43130">
    <property type="entry name" value="ARAC-FAMILY TRANSCRIPTIONAL REGULATOR"/>
    <property type="match status" value="1"/>
</dbReference>
<keyword evidence="2" id="KW-0238">DNA-binding</keyword>
<dbReference type="EMBL" id="FWFX01000007">
    <property type="protein sequence ID" value="SLN50612.1"/>
    <property type="molecule type" value="Genomic_DNA"/>
</dbReference>
<dbReference type="GO" id="GO:0043565">
    <property type="term" value="F:sequence-specific DNA binding"/>
    <property type="evidence" value="ECO:0007669"/>
    <property type="project" value="InterPro"/>
</dbReference>
<feature type="domain" description="HTH araC/xylS-type" evidence="4">
    <location>
        <begin position="234"/>
        <end position="332"/>
    </location>
</feature>
<sequence>MENRSFIPRGAASYQVDYDGPPKDYYFVLLPKLTLLAFTSAIEPLRIANQITNRTLYRWHLMTRDGQPVSCSCGVTITPDSELIDISRHASAFICSGIEPAETLVPQLTTWISRQITNGAKVGGICTGAFALAKAGLLKRRRFTLHWENQPGFEEMFLDLTPTGTIYENDNGLLTCGGGSAATDMMLDIIENDHGANLAALVADMGLHTRNTTGSVPQQSAYAHALSSRNPHLIAAMDFMAQNIEYPVEITDIADEIGISRRQLERHFKRYVSATPAQFYLEMRINRAHALLNETSLSIAEIAAATGFGSSSQFSTRFRKRYGKPPNAYRKG</sequence>
<dbReference type="RefSeq" id="WP_085806141.1">
    <property type="nucleotide sequence ID" value="NZ_FWFX01000007.1"/>
</dbReference>
<dbReference type="SUPFAM" id="SSF46689">
    <property type="entry name" value="Homeodomain-like"/>
    <property type="match status" value="2"/>
</dbReference>
<dbReference type="Pfam" id="PF01965">
    <property type="entry name" value="DJ-1_PfpI"/>
    <property type="match status" value="1"/>
</dbReference>
<dbReference type="PANTHER" id="PTHR43130:SF3">
    <property type="entry name" value="HTH-TYPE TRANSCRIPTIONAL REGULATOR RV1931C"/>
    <property type="match status" value="1"/>
</dbReference>
<dbReference type="Proteomes" id="UP000193061">
    <property type="component" value="Unassembled WGS sequence"/>
</dbReference>
<dbReference type="CDD" id="cd03136">
    <property type="entry name" value="GATase1_AraC_ArgR_like"/>
    <property type="match status" value="1"/>
</dbReference>
<evidence type="ECO:0000259" key="4">
    <source>
        <dbReference type="PROSITE" id="PS01124"/>
    </source>
</evidence>
<dbReference type="AlphaFoldDB" id="A0A1X6ZFX7"/>
<evidence type="ECO:0000313" key="6">
    <source>
        <dbReference type="Proteomes" id="UP000193061"/>
    </source>
</evidence>
<evidence type="ECO:0000313" key="5">
    <source>
        <dbReference type="EMBL" id="SLN50612.1"/>
    </source>
</evidence>
<dbReference type="PRINTS" id="PR00032">
    <property type="entry name" value="HTHARAC"/>
</dbReference>